<feature type="compositionally biased region" description="Polar residues" evidence="2">
    <location>
        <begin position="109"/>
        <end position="122"/>
    </location>
</feature>
<dbReference type="AlphaFoldDB" id="A0A0C3D2Y8"/>
<organism evidence="4 5">
    <name type="scientific">Scleroderma citrinum Foug A</name>
    <dbReference type="NCBI Taxonomy" id="1036808"/>
    <lineage>
        <taxon>Eukaryota</taxon>
        <taxon>Fungi</taxon>
        <taxon>Dikarya</taxon>
        <taxon>Basidiomycota</taxon>
        <taxon>Agaricomycotina</taxon>
        <taxon>Agaricomycetes</taxon>
        <taxon>Agaricomycetidae</taxon>
        <taxon>Boletales</taxon>
        <taxon>Sclerodermatineae</taxon>
        <taxon>Sclerodermataceae</taxon>
        <taxon>Scleroderma</taxon>
    </lineage>
</organism>
<dbReference type="GO" id="GO:0034501">
    <property type="term" value="P:protein localization to kinetochore"/>
    <property type="evidence" value="ECO:0007669"/>
    <property type="project" value="TreeGrafter"/>
</dbReference>
<evidence type="ECO:0000256" key="1">
    <source>
        <dbReference type="SAM" id="Coils"/>
    </source>
</evidence>
<protein>
    <recommendedName>
        <fullName evidence="3">Spc7 kinetochore protein domain-containing protein</fullName>
    </recommendedName>
</protein>
<evidence type="ECO:0000259" key="3">
    <source>
        <dbReference type="SMART" id="SM00787"/>
    </source>
</evidence>
<feature type="region of interest" description="Disordered" evidence="2">
    <location>
        <begin position="1"/>
        <end position="50"/>
    </location>
</feature>
<evidence type="ECO:0000313" key="4">
    <source>
        <dbReference type="EMBL" id="KIM50779.1"/>
    </source>
</evidence>
<dbReference type="GO" id="GO:0000776">
    <property type="term" value="C:kinetochore"/>
    <property type="evidence" value="ECO:0007669"/>
    <property type="project" value="TreeGrafter"/>
</dbReference>
<dbReference type="STRING" id="1036808.A0A0C3D2Y8"/>
<proteinExistence type="predicted"/>
<reference evidence="4 5" key="1">
    <citation type="submission" date="2014-04" db="EMBL/GenBank/DDBJ databases">
        <authorList>
            <consortium name="DOE Joint Genome Institute"/>
            <person name="Kuo A."/>
            <person name="Kohler A."/>
            <person name="Nagy L.G."/>
            <person name="Floudas D."/>
            <person name="Copeland A."/>
            <person name="Barry K.W."/>
            <person name="Cichocki N."/>
            <person name="Veneault-Fourrey C."/>
            <person name="LaButti K."/>
            <person name="Lindquist E.A."/>
            <person name="Lipzen A."/>
            <person name="Lundell T."/>
            <person name="Morin E."/>
            <person name="Murat C."/>
            <person name="Sun H."/>
            <person name="Tunlid A."/>
            <person name="Henrissat B."/>
            <person name="Grigoriev I.V."/>
            <person name="Hibbett D.S."/>
            <person name="Martin F."/>
            <person name="Nordberg H.P."/>
            <person name="Cantor M.N."/>
            <person name="Hua S.X."/>
        </authorList>
    </citation>
    <scope>NUCLEOTIDE SEQUENCE [LARGE SCALE GENOMIC DNA]</scope>
    <source>
        <strain evidence="4 5">Foug A</strain>
    </source>
</reference>
<feature type="region of interest" description="Disordered" evidence="2">
    <location>
        <begin position="409"/>
        <end position="574"/>
    </location>
</feature>
<dbReference type="OrthoDB" id="5592879at2759"/>
<reference evidence="5" key="2">
    <citation type="submission" date="2015-01" db="EMBL/GenBank/DDBJ databases">
        <title>Evolutionary Origins and Diversification of the Mycorrhizal Mutualists.</title>
        <authorList>
            <consortium name="DOE Joint Genome Institute"/>
            <consortium name="Mycorrhizal Genomics Consortium"/>
            <person name="Kohler A."/>
            <person name="Kuo A."/>
            <person name="Nagy L.G."/>
            <person name="Floudas D."/>
            <person name="Copeland A."/>
            <person name="Barry K.W."/>
            <person name="Cichocki N."/>
            <person name="Veneault-Fourrey C."/>
            <person name="LaButti K."/>
            <person name="Lindquist E.A."/>
            <person name="Lipzen A."/>
            <person name="Lundell T."/>
            <person name="Morin E."/>
            <person name="Murat C."/>
            <person name="Riley R."/>
            <person name="Ohm R."/>
            <person name="Sun H."/>
            <person name="Tunlid A."/>
            <person name="Henrissat B."/>
            <person name="Grigoriev I.V."/>
            <person name="Hibbett D.S."/>
            <person name="Martin F."/>
        </authorList>
    </citation>
    <scope>NUCLEOTIDE SEQUENCE [LARGE SCALE GENOMIC DNA]</scope>
    <source>
        <strain evidence="5">Foug A</strain>
    </source>
</reference>
<feature type="domain" description="Spc7 kinetochore protein" evidence="3">
    <location>
        <begin position="690"/>
        <end position="1010"/>
    </location>
</feature>
<feature type="compositionally biased region" description="Pro residues" evidence="2">
    <location>
        <begin position="421"/>
        <end position="435"/>
    </location>
</feature>
<gene>
    <name evidence="4" type="ORF">SCLCIDRAFT_1225132</name>
</gene>
<dbReference type="PANTHER" id="PTHR28260">
    <property type="entry name" value="SPINDLE POLE BODY COMPONENT SPC105"/>
    <property type="match status" value="1"/>
</dbReference>
<feature type="region of interest" description="Disordered" evidence="2">
    <location>
        <begin position="107"/>
        <end position="144"/>
    </location>
</feature>
<dbReference type="EMBL" id="KN822331">
    <property type="protein sequence ID" value="KIM50779.1"/>
    <property type="molecule type" value="Genomic_DNA"/>
</dbReference>
<accession>A0A0C3D2Y8</accession>
<feature type="compositionally biased region" description="Polar residues" evidence="2">
    <location>
        <begin position="258"/>
        <end position="268"/>
    </location>
</feature>
<dbReference type="Proteomes" id="UP000053989">
    <property type="component" value="Unassembled WGS sequence"/>
</dbReference>
<dbReference type="Pfam" id="PF08317">
    <property type="entry name" value="Spc7"/>
    <property type="match status" value="1"/>
</dbReference>
<dbReference type="Gene3D" id="1.10.287.1490">
    <property type="match status" value="1"/>
</dbReference>
<dbReference type="GO" id="GO:1990758">
    <property type="term" value="P:mitotic sister chromatid biorientation"/>
    <property type="evidence" value="ECO:0007669"/>
    <property type="project" value="TreeGrafter"/>
</dbReference>
<feature type="region of interest" description="Disordered" evidence="2">
    <location>
        <begin position="336"/>
        <end position="369"/>
    </location>
</feature>
<sequence>MTVNRGSPNRRNSIAVASQNRAHPGHRRRAHSIAPGDRPSPVSKTRRSLAPRKSILKAAVNTPDDGDDRTQAMDMTSIVRFEVENTRKSLGRRVSFANHAHVRLFEVPEQNTNSTASPQSSPAADVENRPATNDENVYPGASSFRRRSSIRRSIAFSEGGGEESMDMDSDDTGYSPAAFLKVGHDVEEGDDLHDFGDEGDYPDDDMDVTEAIPRNIIRQRSLSLGVPRQPLANLTSPQASIDEQDEEVEEAPIEHDSAQSQSVTSEDNASQLMEFTVPLIRPHRPPSDAWLALRAATHSGDTPYIPSSDDEEQRGVQDMELTDAVSRLQAARTSIGLGNGDGEEGQPDSFNSTEDSFAEENSGIGDEGNQTVNVTQLMRRVSLATSTHDSTMEVTTLYSAQGYADASASAVIPADSSEVPQPAPPTAVRPSPIPPDTQTNLLPSTEPPGIATEKPFSFIPRPRTPTTLGPPRSPSPSKAKEAIPSPRKFTAAFAPPVSKPSPGKRSATAAGIPDGRSSPAKKATGSAKLPVAFSQPNNPQSSAAHGRSSPSKTASTHAQQDTQPSGGLAKRASFGLRRPSGYFAQRKSLAGLNTVPSLGDCSESGRAPEDHVAQEVTETAGASEVVEPVRETHITTVRDMQEIPHTLSPETSPSEAQFGVDNSAAREDMEVEQDSIQANGVSINSTAQWQDDAQQGSGGEEGPQISIEQFFEITSIRFMDEIAAPRRSIAYPSVLRPPRRTSNEVQIPLAEYVVAMAVDVPQLELYTHVSKDLQAWIERIQGIFREAEEEALKMTPQLFQEFVSTDESGQAELIHQLKLIKVHNHEQAKSEWYDWKMKWVEQLYQKASEGFQDLEGDAKFLEEIIHRAQDIIPSLQQEYDQLMEELEREKADVAELEACDQDYLNELKGSIAEQSAELETYRRDVEEAKGKLERLQEKLEEVQIQRADVSSAIEGTERHIHVQKNSTGAEVFRLKDELEAVQNLHMMAITKVQPNLFEFVYASCYRVSVPCAQYRPLVGDIRIEKVPDAREKYKEAFPVLSSIMLRTAKELINRRADLDIRQIVQYLGDYWCCCSQLQAQLKLVAIKYPVAIKENPLGFSANVTVLFPPVKSKVIISFIFDSALFSSWPAMIHSTRCDVEIAYGPLKRETILDAVISRMKDASPVQNHACLLDACMEASECVQAA</sequence>
<dbReference type="PANTHER" id="PTHR28260:SF1">
    <property type="entry name" value="SPINDLE POLE BODY COMPONENT SPC105"/>
    <property type="match status" value="1"/>
</dbReference>
<dbReference type="InterPro" id="IPR033338">
    <property type="entry name" value="Spc105/Spc7"/>
</dbReference>
<dbReference type="InterPro" id="IPR013253">
    <property type="entry name" value="Spc7_domain"/>
</dbReference>
<dbReference type="Pfam" id="PF18210">
    <property type="entry name" value="Knl1_RWD_C"/>
    <property type="match status" value="1"/>
</dbReference>
<name>A0A0C3D2Y8_9AGAM</name>
<dbReference type="GO" id="GO:0007094">
    <property type="term" value="P:mitotic spindle assembly checkpoint signaling"/>
    <property type="evidence" value="ECO:0007669"/>
    <property type="project" value="TreeGrafter"/>
</dbReference>
<dbReference type="SMART" id="SM00787">
    <property type="entry name" value="Spc7"/>
    <property type="match status" value="1"/>
</dbReference>
<dbReference type="InterPro" id="IPR040850">
    <property type="entry name" value="Knl1_RWD_C"/>
</dbReference>
<evidence type="ECO:0000256" key="2">
    <source>
        <dbReference type="SAM" id="MobiDB-lite"/>
    </source>
</evidence>
<dbReference type="InParanoid" id="A0A0C3D2Y8"/>
<dbReference type="HOGENOM" id="CLU_002132_0_0_1"/>
<feature type="compositionally biased region" description="Polar residues" evidence="2">
    <location>
        <begin position="1"/>
        <end position="21"/>
    </location>
</feature>
<feature type="compositionally biased region" description="Polar residues" evidence="2">
    <location>
        <begin position="232"/>
        <end position="241"/>
    </location>
</feature>
<feature type="compositionally biased region" description="Acidic residues" evidence="2">
    <location>
        <begin position="242"/>
        <end position="251"/>
    </location>
</feature>
<keyword evidence="5" id="KW-1185">Reference proteome</keyword>
<feature type="region of interest" description="Disordered" evidence="2">
    <location>
        <begin position="228"/>
        <end position="268"/>
    </location>
</feature>
<evidence type="ECO:0000313" key="5">
    <source>
        <dbReference type="Proteomes" id="UP000053989"/>
    </source>
</evidence>
<keyword evidence="1" id="KW-0175">Coiled coil</keyword>
<feature type="coiled-coil region" evidence="1">
    <location>
        <begin position="865"/>
        <end position="952"/>
    </location>
</feature>
<feature type="compositionally biased region" description="Low complexity" evidence="2">
    <location>
        <begin position="460"/>
        <end position="470"/>
    </location>
</feature>
<feature type="compositionally biased region" description="Polar residues" evidence="2">
    <location>
        <begin position="534"/>
        <end position="565"/>
    </location>
</feature>